<dbReference type="Gene3D" id="1.10.3210.10">
    <property type="entry name" value="Hypothetical protein af1432"/>
    <property type="match status" value="1"/>
</dbReference>
<proteinExistence type="inferred from homology"/>
<dbReference type="SUPFAM" id="SSF109604">
    <property type="entry name" value="HD-domain/PDEase-like"/>
    <property type="match status" value="1"/>
</dbReference>
<dbReference type="Gene3D" id="3.30.420.40">
    <property type="match status" value="1"/>
</dbReference>
<evidence type="ECO:0000259" key="2">
    <source>
        <dbReference type="Pfam" id="PF02541"/>
    </source>
</evidence>
<feature type="domain" description="Ppx/GppA phosphatase C-terminal" evidence="3">
    <location>
        <begin position="325"/>
        <end position="484"/>
    </location>
</feature>
<dbReference type="EMBL" id="JAOQKJ010000015">
    <property type="protein sequence ID" value="MCU6745665.1"/>
    <property type="molecule type" value="Genomic_DNA"/>
</dbReference>
<dbReference type="InterPro" id="IPR043129">
    <property type="entry name" value="ATPase_NBD"/>
</dbReference>
<feature type="domain" description="Ppx/GppA phosphatase N-terminal" evidence="2">
    <location>
        <begin position="20"/>
        <end position="304"/>
    </location>
</feature>
<evidence type="ECO:0000259" key="3">
    <source>
        <dbReference type="Pfam" id="PF21447"/>
    </source>
</evidence>
<dbReference type="Pfam" id="PF21447">
    <property type="entry name" value="Ppx-GppA_III"/>
    <property type="match status" value="1"/>
</dbReference>
<protein>
    <submittedName>
        <fullName evidence="4">Exopolyphosphatase</fullName>
    </submittedName>
</protein>
<dbReference type="SUPFAM" id="SSF53067">
    <property type="entry name" value="Actin-like ATPase domain"/>
    <property type="match status" value="2"/>
</dbReference>
<dbReference type="InterPro" id="IPR048950">
    <property type="entry name" value="Ppx_GppA_C"/>
</dbReference>
<dbReference type="RefSeq" id="WP_118799157.1">
    <property type="nucleotide sequence ID" value="NZ_JAOQKJ010000015.1"/>
</dbReference>
<organism evidence="4 5">
    <name type="scientific">Suilimivivens aceti</name>
    <dbReference type="NCBI Taxonomy" id="2981774"/>
    <lineage>
        <taxon>Bacteria</taxon>
        <taxon>Bacillati</taxon>
        <taxon>Bacillota</taxon>
        <taxon>Clostridia</taxon>
        <taxon>Lachnospirales</taxon>
        <taxon>Lachnospiraceae</taxon>
        <taxon>Suilimivivens</taxon>
    </lineage>
</organism>
<gene>
    <name evidence="4" type="ORF">OCV77_14410</name>
</gene>
<reference evidence="4 5" key="1">
    <citation type="journal article" date="2021" name="ISME Commun">
        <title>Automated analysis of genomic sequences facilitates high-throughput and comprehensive description of bacteria.</title>
        <authorList>
            <person name="Hitch T.C.A."/>
        </authorList>
    </citation>
    <scope>NUCLEOTIDE SEQUENCE [LARGE SCALE GENOMIC DNA]</scope>
    <source>
        <strain evidence="4 5">Sanger_18</strain>
    </source>
</reference>
<keyword evidence="5" id="KW-1185">Reference proteome</keyword>
<dbReference type="PANTHER" id="PTHR30005">
    <property type="entry name" value="EXOPOLYPHOSPHATASE"/>
    <property type="match status" value="1"/>
</dbReference>
<evidence type="ECO:0000256" key="1">
    <source>
        <dbReference type="ARBA" id="ARBA00007125"/>
    </source>
</evidence>
<evidence type="ECO:0000313" key="5">
    <source>
        <dbReference type="Proteomes" id="UP001652432"/>
    </source>
</evidence>
<comment type="caution">
    <text evidence="4">The sequence shown here is derived from an EMBL/GenBank/DDBJ whole genome shotgun (WGS) entry which is preliminary data.</text>
</comment>
<dbReference type="Pfam" id="PF02541">
    <property type="entry name" value="Ppx-GppA"/>
    <property type="match status" value="1"/>
</dbReference>
<dbReference type="InterPro" id="IPR050273">
    <property type="entry name" value="GppA/Ppx_hydrolase"/>
</dbReference>
<dbReference type="PANTHER" id="PTHR30005:SF0">
    <property type="entry name" value="RETROGRADE REGULATION PROTEIN 2"/>
    <property type="match status" value="1"/>
</dbReference>
<comment type="similarity">
    <text evidence="1">Belongs to the GppA/Ppx family.</text>
</comment>
<accession>A0ABT2T5W9</accession>
<name>A0ABT2T5W9_9FIRM</name>
<evidence type="ECO:0000313" key="4">
    <source>
        <dbReference type="EMBL" id="MCU6745665.1"/>
    </source>
</evidence>
<dbReference type="Gene3D" id="3.30.420.150">
    <property type="entry name" value="Exopolyphosphatase. Domain 2"/>
    <property type="match status" value="1"/>
</dbReference>
<sequence>MAVRTFAAIDVGSFELSMKIFEVSRRGMKEIDHIRREINMGTESYTTGKLSYERVEELCEALLAFSDIMKTYRVSDYAAYGTSAIRETENTIILLNQIEVRTGIHIQVLSNSEQRFLDYKSIAFQGEGFLKIIENPTAIVDIGGGSIQISLFDKDKLVSTQNMKLGVLRLQERLRHMNAGVKQSDDLITELVDSQMLTYKKLYLKDREIRNIIIVDDYVSMLLRKKSLEHEMTGYAGRELFEKFEKAYHSQRTGELAKKWDVPEENMPMLHISLMLLKRIMEIMGAELIWAPGVTLCDGIAYEYAEKNKIVAASHDFEQDIIACAQNISKRYRGSSKRSATLEQIALHIFDHTRKIHGLGRRERLLLQLSTILHDCGKYISMVNLGECSYSIIMATEIIGLSHKEREIVANVVKFNHLEFDYYEEMARYSTIDREAYLVVAKLTAILRLANGLDRSHKQKFKDVRTTLKDDKLIITVDTNEDITLEKGLFDARAGFFQEVYNVRPVIKQKRTVNG</sequence>
<dbReference type="CDD" id="cd24006">
    <property type="entry name" value="ASKHA_NBD_PPX_GppA"/>
    <property type="match status" value="1"/>
</dbReference>
<dbReference type="InterPro" id="IPR003695">
    <property type="entry name" value="Ppx_GppA_N"/>
</dbReference>
<dbReference type="Proteomes" id="UP001652432">
    <property type="component" value="Unassembled WGS sequence"/>
</dbReference>